<dbReference type="PANTHER" id="PTHR48051">
    <property type="match status" value="1"/>
</dbReference>
<dbReference type="SUPFAM" id="SSF52058">
    <property type="entry name" value="L domain-like"/>
    <property type="match status" value="1"/>
</dbReference>
<evidence type="ECO:0000313" key="5">
    <source>
        <dbReference type="EMBL" id="ORX83717.1"/>
    </source>
</evidence>
<dbReference type="Pfam" id="PF08757">
    <property type="entry name" value="CotH"/>
    <property type="match status" value="1"/>
</dbReference>
<feature type="chain" id="PRO_5013299440" evidence="3">
    <location>
        <begin position="19"/>
        <end position="641"/>
    </location>
</feature>
<dbReference type="EMBL" id="MCFG01000067">
    <property type="protein sequence ID" value="ORX83717.1"/>
    <property type="molecule type" value="Genomic_DNA"/>
</dbReference>
<dbReference type="Pfam" id="PF23598">
    <property type="entry name" value="LRR_14"/>
    <property type="match status" value="1"/>
</dbReference>
<keyword evidence="3" id="KW-0732">Signal</keyword>
<dbReference type="InterPro" id="IPR003591">
    <property type="entry name" value="Leu-rich_rpt_typical-subtyp"/>
</dbReference>
<proteinExistence type="predicted"/>
<feature type="domain" description="Disease resistance R13L4/SHOC-2-like LRR" evidence="4">
    <location>
        <begin position="112"/>
        <end position="217"/>
    </location>
</feature>
<evidence type="ECO:0000256" key="3">
    <source>
        <dbReference type="SAM" id="SignalP"/>
    </source>
</evidence>
<dbReference type="SMART" id="SM00365">
    <property type="entry name" value="LRR_SD22"/>
    <property type="match status" value="2"/>
</dbReference>
<dbReference type="InterPro" id="IPR032675">
    <property type="entry name" value="LRR_dom_sf"/>
</dbReference>
<comment type="caution">
    <text evidence="5">The sequence shown here is derived from an EMBL/GenBank/DDBJ whole genome shotgun (WGS) entry which is preliminary data.</text>
</comment>
<keyword evidence="2" id="KW-0677">Repeat</keyword>
<evidence type="ECO:0000313" key="6">
    <source>
        <dbReference type="Proteomes" id="UP000193944"/>
    </source>
</evidence>
<dbReference type="Proteomes" id="UP000193944">
    <property type="component" value="Unassembled WGS sequence"/>
</dbReference>
<dbReference type="AlphaFoldDB" id="A0A1Y1XDC1"/>
<reference evidence="5 6" key="1">
    <citation type="submission" date="2016-08" db="EMBL/GenBank/DDBJ databases">
        <title>A Parts List for Fungal Cellulosomes Revealed by Comparative Genomics.</title>
        <authorList>
            <consortium name="DOE Joint Genome Institute"/>
            <person name="Haitjema C.H."/>
            <person name="Gilmore S.P."/>
            <person name="Henske J.K."/>
            <person name="Solomon K.V."/>
            <person name="De Groot R."/>
            <person name="Kuo A."/>
            <person name="Mondo S.J."/>
            <person name="Salamov A.A."/>
            <person name="Labutti K."/>
            <person name="Zhao Z."/>
            <person name="Chiniquy J."/>
            <person name="Barry K."/>
            <person name="Brewer H.M."/>
            <person name="Purvine S.O."/>
            <person name="Wright A.T."/>
            <person name="Boxma B."/>
            <person name="Van Alen T."/>
            <person name="Hackstein J.H."/>
            <person name="Baker S.E."/>
            <person name="Grigoriev I.V."/>
            <person name="O'Malley M.A."/>
        </authorList>
    </citation>
    <scope>NUCLEOTIDE SEQUENCE [LARGE SCALE GENOMIC DNA]</scope>
    <source>
        <strain evidence="5 6">S4</strain>
    </source>
</reference>
<dbReference type="InterPro" id="IPR050216">
    <property type="entry name" value="LRR_domain-containing"/>
</dbReference>
<keyword evidence="6" id="KW-1185">Reference proteome</keyword>
<dbReference type="Gene3D" id="3.80.10.10">
    <property type="entry name" value="Ribonuclease Inhibitor"/>
    <property type="match status" value="1"/>
</dbReference>
<sequence length="641" mass="74792">MDLKILLVILSYISITFAETYTCDEVRKNICSSCSDDDYQCKTDSKGNIYSLLINNQDFSDGIPDSIFNITSLTDLYLVNDKITTISKKIHFLKNLKRFDIRTNELTTLPHEIRKLKNLKYLKLSHNNITSVPTSIKYLKSLTTLYLNSCKLTSFPNEILHLTKLQTLLLGSNKLRSIPSDIENLKDLSELKLNNNLLKSLPYEIANLKNLKKLNLRSNCLVSIPVTIDQDKVTVILENNDFNRCSSMPIVRIDTPDKQDITSREEWTKDAIISITNAKNEKWNFEEKTTSIRGRGNSSWDCPKKPYALKLNKKQSILGMPEHKRWVLISNYYDNSLMRNEIAFYLSKTFKMDYTVQGQYVDLILNDEYLGLYWLGEAIKVDENRVNIDDGNKDITDDEDKDYLIEIDNNYDEIIRFYSPIREIPYMIKNEDYMVDDETKEITSGGEARIERFKKMVDKLEKLLYPDCHRGMDTNECSAPNESYSDIIDIDSWIKAWLVNEIMTNEEIIDPRSFYCTYDHSTNTLKAGPVWDFDWAALYENEDGEVSVSKAIYYNALFKSPSFIKRTKKLWEKYYKRINIETKIESLRKKLSTSSEYDISVWGRHDDPYDHQREDFDGEVDFLKSVILIKLSVVNDFIENL</sequence>
<dbReference type="OrthoDB" id="5647149at2759"/>
<dbReference type="PROSITE" id="PS51450">
    <property type="entry name" value="LRR"/>
    <property type="match status" value="3"/>
</dbReference>
<dbReference type="SMART" id="SM00369">
    <property type="entry name" value="LRR_TYP"/>
    <property type="match status" value="6"/>
</dbReference>
<dbReference type="PANTHER" id="PTHR48051:SF1">
    <property type="entry name" value="RAS SUPPRESSOR PROTEIN 1"/>
    <property type="match status" value="1"/>
</dbReference>
<protein>
    <submittedName>
        <fullName evidence="5">L domain-like protein</fullName>
    </submittedName>
</protein>
<evidence type="ECO:0000259" key="4">
    <source>
        <dbReference type="Pfam" id="PF23598"/>
    </source>
</evidence>
<evidence type="ECO:0000256" key="1">
    <source>
        <dbReference type="ARBA" id="ARBA00022614"/>
    </source>
</evidence>
<dbReference type="InterPro" id="IPR014867">
    <property type="entry name" value="Spore_coat_CotH_CotH2/3/7"/>
</dbReference>
<reference evidence="5 6" key="2">
    <citation type="submission" date="2016-08" db="EMBL/GenBank/DDBJ databases">
        <title>Pervasive Adenine N6-methylation of Active Genes in Fungi.</title>
        <authorList>
            <consortium name="DOE Joint Genome Institute"/>
            <person name="Mondo S.J."/>
            <person name="Dannebaum R.O."/>
            <person name="Kuo R.C."/>
            <person name="Labutti K."/>
            <person name="Haridas S."/>
            <person name="Kuo A."/>
            <person name="Salamov A."/>
            <person name="Ahrendt S.R."/>
            <person name="Lipzen A."/>
            <person name="Sullivan W."/>
            <person name="Andreopoulos W.B."/>
            <person name="Clum A."/>
            <person name="Lindquist E."/>
            <person name="Daum C."/>
            <person name="Ramamoorthy G.K."/>
            <person name="Gryganskyi A."/>
            <person name="Culley D."/>
            <person name="Magnuson J.K."/>
            <person name="James T.Y."/>
            <person name="O'Malley M.A."/>
            <person name="Stajich J.E."/>
            <person name="Spatafora J.W."/>
            <person name="Visel A."/>
            <person name="Grigoriev I.V."/>
        </authorList>
    </citation>
    <scope>NUCLEOTIDE SEQUENCE [LARGE SCALE GENOMIC DNA]</scope>
    <source>
        <strain evidence="5 6">S4</strain>
    </source>
</reference>
<keyword evidence="1" id="KW-0433">Leucine-rich repeat</keyword>
<feature type="signal peptide" evidence="3">
    <location>
        <begin position="1"/>
        <end position="18"/>
    </location>
</feature>
<organism evidence="5 6">
    <name type="scientific">Anaeromyces robustus</name>
    <dbReference type="NCBI Taxonomy" id="1754192"/>
    <lineage>
        <taxon>Eukaryota</taxon>
        <taxon>Fungi</taxon>
        <taxon>Fungi incertae sedis</taxon>
        <taxon>Chytridiomycota</taxon>
        <taxon>Chytridiomycota incertae sedis</taxon>
        <taxon>Neocallimastigomycetes</taxon>
        <taxon>Neocallimastigales</taxon>
        <taxon>Neocallimastigaceae</taxon>
        <taxon>Anaeromyces</taxon>
    </lineage>
</organism>
<dbReference type="InterPro" id="IPR001611">
    <property type="entry name" value="Leu-rich_rpt"/>
</dbReference>
<dbReference type="GO" id="GO:0005737">
    <property type="term" value="C:cytoplasm"/>
    <property type="evidence" value="ECO:0007669"/>
    <property type="project" value="TreeGrafter"/>
</dbReference>
<dbReference type="STRING" id="1754192.A0A1Y1XDC1"/>
<evidence type="ECO:0000256" key="2">
    <source>
        <dbReference type="ARBA" id="ARBA00022737"/>
    </source>
</evidence>
<accession>A0A1Y1XDC1</accession>
<name>A0A1Y1XDC1_9FUNG</name>
<gene>
    <name evidence="5" type="ORF">BCR32DRAFT_291829</name>
</gene>
<dbReference type="InterPro" id="IPR055414">
    <property type="entry name" value="LRR_R13L4/SHOC2-like"/>
</dbReference>